<comment type="cofactor">
    <cofactor evidence="1">
        <name>Fe(2+)</name>
        <dbReference type="ChEBI" id="CHEBI:29033"/>
    </cofactor>
</comment>
<dbReference type="GO" id="GO:0016706">
    <property type="term" value="F:2-oxoglutarate-dependent dioxygenase activity"/>
    <property type="evidence" value="ECO:0007669"/>
    <property type="project" value="UniProtKB-ARBA"/>
</dbReference>
<dbReference type="RefSeq" id="WP_200353799.1">
    <property type="nucleotide sequence ID" value="NZ_JAENIL010000003.1"/>
</dbReference>
<dbReference type="Proteomes" id="UP000617628">
    <property type="component" value="Unassembled WGS sequence"/>
</dbReference>
<evidence type="ECO:0000313" key="5">
    <source>
        <dbReference type="Proteomes" id="UP000617628"/>
    </source>
</evidence>
<evidence type="ECO:0000256" key="2">
    <source>
        <dbReference type="RuleBase" id="RU003682"/>
    </source>
</evidence>
<gene>
    <name evidence="4" type="ORF">JIN87_01810</name>
</gene>
<dbReference type="GO" id="GO:0005506">
    <property type="term" value="F:iron ion binding"/>
    <property type="evidence" value="ECO:0007669"/>
    <property type="project" value="UniProtKB-ARBA"/>
</dbReference>
<dbReference type="EMBL" id="JAENIL010000003">
    <property type="protein sequence ID" value="MBK1875581.1"/>
    <property type="molecule type" value="Genomic_DNA"/>
</dbReference>
<evidence type="ECO:0000256" key="1">
    <source>
        <dbReference type="ARBA" id="ARBA00001954"/>
    </source>
</evidence>
<reference evidence="4" key="1">
    <citation type="submission" date="2021-01" db="EMBL/GenBank/DDBJ databases">
        <title>Modified the classification status of verrucomicrobia.</title>
        <authorList>
            <person name="Feng X."/>
        </authorList>
    </citation>
    <scope>NUCLEOTIDE SEQUENCE</scope>
    <source>
        <strain evidence="4">KCTC 13126</strain>
    </source>
</reference>
<keyword evidence="2" id="KW-0408">Iron</keyword>
<name>A0A934RVI0_9BACT</name>
<dbReference type="SUPFAM" id="SSF51197">
    <property type="entry name" value="Clavaminate synthase-like"/>
    <property type="match status" value="1"/>
</dbReference>
<organism evidence="4 5">
    <name type="scientific">Pelagicoccus mobilis</name>
    <dbReference type="NCBI Taxonomy" id="415221"/>
    <lineage>
        <taxon>Bacteria</taxon>
        <taxon>Pseudomonadati</taxon>
        <taxon>Verrucomicrobiota</taxon>
        <taxon>Opitutia</taxon>
        <taxon>Puniceicoccales</taxon>
        <taxon>Pelagicoccaceae</taxon>
        <taxon>Pelagicoccus</taxon>
    </lineage>
</organism>
<keyword evidence="4" id="KW-0223">Dioxygenase</keyword>
<dbReference type="PANTHER" id="PTHR20883">
    <property type="entry name" value="PHYTANOYL-COA DIOXYGENASE DOMAIN CONTAINING 1"/>
    <property type="match status" value="1"/>
</dbReference>
<dbReference type="Gene3D" id="2.60.120.620">
    <property type="entry name" value="q2cbj1_9rhob like domain"/>
    <property type="match status" value="1"/>
</dbReference>
<keyword evidence="2" id="KW-0479">Metal-binding</keyword>
<dbReference type="AlphaFoldDB" id="A0A934RVI0"/>
<dbReference type="PANTHER" id="PTHR20883:SF48">
    <property type="entry name" value="ECTOINE DIOXYGENASE"/>
    <property type="match status" value="1"/>
</dbReference>
<accession>A0A934RVI0</accession>
<protein>
    <submittedName>
        <fullName evidence="4">Phytanoyl-CoA dioxygenase family protein</fullName>
    </submittedName>
</protein>
<proteinExistence type="inferred from homology"/>
<dbReference type="InterPro" id="IPR008775">
    <property type="entry name" value="Phytyl_CoA_dOase-like"/>
</dbReference>
<dbReference type="PROSITE" id="PS51471">
    <property type="entry name" value="FE2OG_OXY"/>
    <property type="match status" value="1"/>
</dbReference>
<keyword evidence="5" id="KW-1185">Reference proteome</keyword>
<keyword evidence="2" id="KW-0560">Oxidoreductase</keyword>
<dbReference type="InterPro" id="IPR005123">
    <property type="entry name" value="Oxoglu/Fe-dep_dioxygenase_dom"/>
</dbReference>
<dbReference type="Pfam" id="PF05721">
    <property type="entry name" value="PhyH"/>
    <property type="match status" value="1"/>
</dbReference>
<comment type="similarity">
    <text evidence="2">Belongs to the iron/ascorbate-dependent oxidoreductase family.</text>
</comment>
<sequence length="234" mass="26493">MNIEAATEEFWKNGYLVIENAFSTDLMDRLHGHIMDHFSQSDPSILTDEFTQVSKCEIVPWFPQRDGGPADFDEIDQVPLLSALTDAILGRNWNNLYSMVMFSAKGTKGQAWHQDCPPEDNSRFNLNRLIYTRDIVPEIGGQVMVVPGTHRNTVLPAGNPDDDLEGQIELRPKKGTLVLLHGHTWHRVLPVTGGHRVSTNYRAGPAEVEADVTDICVYRNMRYQFSTQSIIEQR</sequence>
<feature type="domain" description="Fe2OG dioxygenase" evidence="3">
    <location>
        <begin position="84"/>
        <end position="205"/>
    </location>
</feature>
<evidence type="ECO:0000313" key="4">
    <source>
        <dbReference type="EMBL" id="MBK1875581.1"/>
    </source>
</evidence>
<evidence type="ECO:0000259" key="3">
    <source>
        <dbReference type="PROSITE" id="PS51471"/>
    </source>
</evidence>
<comment type="caution">
    <text evidence="4">The sequence shown here is derived from an EMBL/GenBank/DDBJ whole genome shotgun (WGS) entry which is preliminary data.</text>
</comment>